<dbReference type="InterPro" id="IPR036762">
    <property type="entry name" value="IscX-like_sf"/>
</dbReference>
<dbReference type="GO" id="GO:0016226">
    <property type="term" value="P:iron-sulfur cluster assembly"/>
    <property type="evidence" value="ECO:0007669"/>
    <property type="project" value="UniProtKB-UniRule"/>
</dbReference>
<dbReference type="PANTHER" id="PTHR37532">
    <property type="entry name" value="PROTEIN ISCX"/>
    <property type="match status" value="1"/>
</dbReference>
<dbReference type="Proteomes" id="UP000183794">
    <property type="component" value="Unassembled WGS sequence"/>
</dbReference>
<reference evidence="1 3" key="1">
    <citation type="submission" date="2016-11" db="EMBL/GenBank/DDBJ databases">
        <authorList>
            <person name="Klemetsen T."/>
        </authorList>
    </citation>
    <scope>NUCLEOTIDE SEQUENCE [LARGE SCALE GENOMIC DNA]</scope>
    <source>
        <strain evidence="1">MT 2528</strain>
    </source>
</reference>
<dbReference type="KEGG" id="mvs:MVIS_0694"/>
<dbReference type="HOGENOM" id="CLU_168040_1_0_6"/>
<evidence type="ECO:0000313" key="2">
    <source>
        <dbReference type="EMBL" id="SGY84478.1"/>
    </source>
</evidence>
<dbReference type="SUPFAM" id="SSF140319">
    <property type="entry name" value="IscX-like"/>
    <property type="match status" value="1"/>
</dbReference>
<proteinExistence type="predicted"/>
<protein>
    <submittedName>
        <fullName evidence="2">Uncharacterized protein</fullName>
    </submittedName>
</protein>
<dbReference type="GO" id="GO:0005829">
    <property type="term" value="C:cytosol"/>
    <property type="evidence" value="ECO:0007669"/>
    <property type="project" value="TreeGrafter"/>
</dbReference>
<dbReference type="NCBIfam" id="TIGR03412">
    <property type="entry name" value="iscX_yfhJ"/>
    <property type="match status" value="1"/>
</dbReference>
<evidence type="ECO:0000313" key="4">
    <source>
        <dbReference type="Proteomes" id="UP000183794"/>
    </source>
</evidence>
<dbReference type="OrthoDB" id="9800346at2"/>
<dbReference type="PANTHER" id="PTHR37532:SF1">
    <property type="entry name" value="PROTEIN ISCX"/>
    <property type="match status" value="1"/>
</dbReference>
<dbReference type="EMBL" id="FPLJ01000013">
    <property type="protein sequence ID" value="SGY83323.1"/>
    <property type="molecule type" value="Genomic_DNA"/>
</dbReference>
<dbReference type="InterPro" id="IPR007479">
    <property type="entry name" value="ISC_FeS_clus_asmbl_IscsX"/>
</dbReference>
<dbReference type="GO" id="GO:0008198">
    <property type="term" value="F:ferrous iron binding"/>
    <property type="evidence" value="ECO:0007669"/>
    <property type="project" value="TreeGrafter"/>
</dbReference>
<name>A0A090K4M4_9GAMM</name>
<gene>
    <name evidence="1" type="ORF">MT2528_0417</name>
    <name evidence="2" type="ORF">NVI5450_0401</name>
</gene>
<dbReference type="PATRIC" id="fig|80854.5.peg.726"/>
<dbReference type="Gene3D" id="1.10.10.600">
    <property type="entry name" value="IscX-like"/>
    <property type="match status" value="1"/>
</dbReference>
<dbReference type="Pfam" id="PF04384">
    <property type="entry name" value="Fe-S_assembly"/>
    <property type="match status" value="1"/>
</dbReference>
<sequence>MALAWSDSTEIAITLAENYPEQDPQQVRFTDLRRMILGLDDFTDDPNHCGERVLEAVMLAWIDEY</sequence>
<dbReference type="Proteomes" id="UP000182660">
    <property type="component" value="Unassembled WGS sequence"/>
</dbReference>
<dbReference type="EMBL" id="FPLD01000011">
    <property type="protein sequence ID" value="SGY84478.1"/>
    <property type="molecule type" value="Genomic_DNA"/>
</dbReference>
<accession>A0A090K4M4</accession>
<dbReference type="GeneID" id="61294150"/>
<evidence type="ECO:0000313" key="1">
    <source>
        <dbReference type="EMBL" id="SGY83323.1"/>
    </source>
</evidence>
<evidence type="ECO:0000313" key="3">
    <source>
        <dbReference type="Proteomes" id="UP000182660"/>
    </source>
</evidence>
<dbReference type="PIRSF" id="PIRSF039003">
    <property type="entry name" value="IscX"/>
    <property type="match status" value="1"/>
</dbReference>
<dbReference type="RefSeq" id="WP_006031189.1">
    <property type="nucleotide sequence ID" value="NZ_CAWQZC010000093.1"/>
</dbReference>
<reference evidence="2 4" key="2">
    <citation type="submission" date="2016-11" db="EMBL/GenBank/DDBJ databases">
        <authorList>
            <person name="Jaros S."/>
            <person name="Januszkiewicz K."/>
            <person name="Wedrychowicz H."/>
        </authorList>
    </citation>
    <scope>NUCLEOTIDE SEQUENCE [LARGE SCALE GENOMIC DNA]</scope>
    <source>
        <strain evidence="2">NVI 5450</strain>
    </source>
</reference>
<organism evidence="2 4">
    <name type="scientific">Moritella viscosa</name>
    <dbReference type="NCBI Taxonomy" id="80854"/>
    <lineage>
        <taxon>Bacteria</taxon>
        <taxon>Pseudomonadati</taxon>
        <taxon>Pseudomonadota</taxon>
        <taxon>Gammaproteobacteria</taxon>
        <taxon>Alteromonadales</taxon>
        <taxon>Moritellaceae</taxon>
        <taxon>Moritella</taxon>
    </lineage>
</organism>
<keyword evidence="3" id="KW-1185">Reference proteome</keyword>
<dbReference type="STRING" id="80854.MVIS_0694"/>
<dbReference type="AlphaFoldDB" id="A0A090K4M4"/>